<keyword evidence="4" id="KW-1185">Reference proteome</keyword>
<feature type="compositionally biased region" description="Basic and acidic residues" evidence="1">
    <location>
        <begin position="274"/>
        <end position="287"/>
    </location>
</feature>
<keyword evidence="2" id="KW-0472">Membrane</keyword>
<dbReference type="Proteomes" id="UP000655588">
    <property type="component" value="Unassembled WGS sequence"/>
</dbReference>
<evidence type="ECO:0000256" key="2">
    <source>
        <dbReference type="SAM" id="Phobius"/>
    </source>
</evidence>
<name>A0A833S969_9HYME</name>
<dbReference type="EMBL" id="WNWW01000228">
    <property type="protein sequence ID" value="KAF3428226.1"/>
    <property type="molecule type" value="Genomic_DNA"/>
</dbReference>
<dbReference type="AlphaFoldDB" id="A0A833S969"/>
<reference evidence="3" key="1">
    <citation type="submission" date="2019-11" db="EMBL/GenBank/DDBJ databases">
        <title>The nuclear and mitochondrial genomes of Frieseomelitta varia - a highly eusocial stingless bee (Meliponini) with a permanently sterile worker caste.</title>
        <authorList>
            <person name="Freitas F.C.P."/>
            <person name="Lourenco A.P."/>
            <person name="Nunes F.M.F."/>
            <person name="Paschoal A.R."/>
            <person name="Abreu F.C.P."/>
            <person name="Barbin F.O."/>
            <person name="Bataglia L."/>
            <person name="Cardoso-Junior C.A.M."/>
            <person name="Cervoni M.S."/>
            <person name="Silva S.R."/>
            <person name="Dalarmi F."/>
            <person name="Del Lama M.A."/>
            <person name="Depintor T.S."/>
            <person name="Ferreira K.M."/>
            <person name="Goria P.S."/>
            <person name="Jaskot M.C."/>
            <person name="Lago D.C."/>
            <person name="Luna-Lucena D."/>
            <person name="Moda L.M."/>
            <person name="Nascimento L."/>
            <person name="Pedrino M."/>
            <person name="Rabico F.O."/>
            <person name="Sanches F.C."/>
            <person name="Santos D.E."/>
            <person name="Santos C.G."/>
            <person name="Vieira J."/>
            <person name="Lopes T.F."/>
            <person name="Barchuk A.R."/>
            <person name="Hartfelder K."/>
            <person name="Simoes Z.L.P."/>
            <person name="Bitondi M.M.G."/>
            <person name="Pinheiro D.G."/>
        </authorList>
    </citation>
    <scope>NUCLEOTIDE SEQUENCE</scope>
    <source>
        <strain evidence="3">USP_RPSP 00005682</strain>
        <tissue evidence="3">Whole individual</tissue>
    </source>
</reference>
<proteinExistence type="predicted"/>
<keyword evidence="2" id="KW-1133">Transmembrane helix</keyword>
<keyword evidence="2" id="KW-0812">Transmembrane</keyword>
<feature type="region of interest" description="Disordered" evidence="1">
    <location>
        <begin position="270"/>
        <end position="308"/>
    </location>
</feature>
<comment type="caution">
    <text evidence="3">The sequence shown here is derived from an EMBL/GenBank/DDBJ whole genome shotgun (WGS) entry which is preliminary data.</text>
</comment>
<feature type="compositionally biased region" description="Basic and acidic residues" evidence="1">
    <location>
        <begin position="166"/>
        <end position="200"/>
    </location>
</feature>
<evidence type="ECO:0000313" key="3">
    <source>
        <dbReference type="EMBL" id="KAF3428226.1"/>
    </source>
</evidence>
<dbReference type="Pfam" id="PF16009">
    <property type="entry name" value="DUF4779"/>
    <property type="match status" value="1"/>
</dbReference>
<evidence type="ECO:0000313" key="4">
    <source>
        <dbReference type="Proteomes" id="UP000655588"/>
    </source>
</evidence>
<protein>
    <submittedName>
        <fullName evidence="3">Uncharacterized protein</fullName>
    </submittedName>
</protein>
<accession>A0A833S969</accession>
<feature type="region of interest" description="Disordered" evidence="1">
    <location>
        <begin position="146"/>
        <end position="228"/>
    </location>
</feature>
<evidence type="ECO:0000256" key="1">
    <source>
        <dbReference type="SAM" id="MobiDB-lite"/>
    </source>
</evidence>
<feature type="compositionally biased region" description="Basic and acidic residues" evidence="1">
    <location>
        <begin position="295"/>
        <end position="308"/>
    </location>
</feature>
<gene>
    <name evidence="3" type="ORF">E2986_11743</name>
</gene>
<feature type="compositionally biased region" description="Basic and acidic residues" evidence="1">
    <location>
        <begin position="211"/>
        <end position="225"/>
    </location>
</feature>
<feature type="transmembrane region" description="Helical" evidence="2">
    <location>
        <begin position="31"/>
        <end position="51"/>
    </location>
</feature>
<dbReference type="InterPro" id="IPR031959">
    <property type="entry name" value="DUF4779"/>
</dbReference>
<sequence length="365" mass="42006">MRILTNKYQTRSTNLETSIGFEHSSKQNYKFLYVALCVYAYSSVAITITHVDNPYMWKISEDIETSQRSKETDDEPVGISFQKKLIPIREPRIGKNFQTLRMPLEPDAEILPAHYTGIKPPGVDHMELRHADTRIVPKIESLKTFEQAETQRPSEHQESDSLTGEKSQKDDTLRKTTKTQREETGGEKKPHEGRKNESNKQTEQIGSKEGNNNKEKDRGQVDRKVAGYRNIYHKDEYKKDHDFYDNDDHGGHSKKHGNYREKYVASEGAFNKGSARDSGFDEAELREQGISGESRAGEETKAHETRNGRDGFFKNFHGFREAGSQKRRVVYENTRKAAETIFEVYLEIYISNIVKYLAEGVLKNI</sequence>
<organism evidence="3 4">
    <name type="scientific">Frieseomelitta varia</name>
    <dbReference type="NCBI Taxonomy" id="561572"/>
    <lineage>
        <taxon>Eukaryota</taxon>
        <taxon>Metazoa</taxon>
        <taxon>Ecdysozoa</taxon>
        <taxon>Arthropoda</taxon>
        <taxon>Hexapoda</taxon>
        <taxon>Insecta</taxon>
        <taxon>Pterygota</taxon>
        <taxon>Neoptera</taxon>
        <taxon>Endopterygota</taxon>
        <taxon>Hymenoptera</taxon>
        <taxon>Apocrita</taxon>
        <taxon>Aculeata</taxon>
        <taxon>Apoidea</taxon>
        <taxon>Anthophila</taxon>
        <taxon>Apidae</taxon>
        <taxon>Frieseomelitta</taxon>
    </lineage>
</organism>